<evidence type="ECO:0000313" key="2">
    <source>
        <dbReference type="EMBL" id="SOC36364.1"/>
    </source>
</evidence>
<keyword evidence="1" id="KW-0812">Transmembrane</keyword>
<protein>
    <submittedName>
        <fullName evidence="2">Uncharacterized protein</fullName>
    </submittedName>
</protein>
<proteinExistence type="predicted"/>
<keyword evidence="3" id="KW-1185">Reference proteome</keyword>
<evidence type="ECO:0000313" key="3">
    <source>
        <dbReference type="Proteomes" id="UP000219252"/>
    </source>
</evidence>
<name>A0A285U346_9BACL</name>
<keyword evidence="1" id="KW-1133">Transmembrane helix</keyword>
<accession>A0A285U346</accession>
<feature type="transmembrane region" description="Helical" evidence="1">
    <location>
        <begin position="6"/>
        <end position="23"/>
    </location>
</feature>
<keyword evidence="1" id="KW-0472">Membrane</keyword>
<evidence type="ECO:0000256" key="1">
    <source>
        <dbReference type="SAM" id="Phobius"/>
    </source>
</evidence>
<dbReference type="EMBL" id="OBQC01000002">
    <property type="protein sequence ID" value="SOC36364.1"/>
    <property type="molecule type" value="Genomic_DNA"/>
</dbReference>
<reference evidence="3" key="1">
    <citation type="submission" date="2017-08" db="EMBL/GenBank/DDBJ databases">
        <authorList>
            <person name="Varghese N."/>
            <person name="Submissions S."/>
        </authorList>
    </citation>
    <scope>NUCLEOTIDE SEQUENCE [LARGE SCALE GENOMIC DNA]</scope>
    <source>
        <strain evidence="3">JC23</strain>
    </source>
</reference>
<sequence length="29" mass="3103">MLFIMAASVCITAVIGIVAYFGTTEDTTY</sequence>
<organism evidence="2 3">
    <name type="scientific">Ureibacillus acetophenoni</name>
    <dbReference type="NCBI Taxonomy" id="614649"/>
    <lineage>
        <taxon>Bacteria</taxon>
        <taxon>Bacillati</taxon>
        <taxon>Bacillota</taxon>
        <taxon>Bacilli</taxon>
        <taxon>Bacillales</taxon>
        <taxon>Caryophanaceae</taxon>
        <taxon>Ureibacillus</taxon>
    </lineage>
</organism>
<gene>
    <name evidence="2" type="ORF">SAMN05877842_102280</name>
</gene>
<dbReference type="AlphaFoldDB" id="A0A285U346"/>
<dbReference type="Proteomes" id="UP000219252">
    <property type="component" value="Unassembled WGS sequence"/>
</dbReference>